<dbReference type="OrthoDB" id="102964at2"/>
<dbReference type="InterPro" id="IPR003646">
    <property type="entry name" value="SH3-like_bac-type"/>
</dbReference>
<evidence type="ECO:0000259" key="2">
    <source>
        <dbReference type="Pfam" id="PF08239"/>
    </source>
</evidence>
<dbReference type="Pfam" id="PF06823">
    <property type="entry name" value="DUF1236"/>
    <property type="match status" value="1"/>
</dbReference>
<dbReference type="AlphaFoldDB" id="A0A1G6BMG1"/>
<feature type="domain" description="SH3b" evidence="2">
    <location>
        <begin position="32"/>
        <end position="82"/>
    </location>
</feature>
<dbReference type="Gene3D" id="2.30.30.40">
    <property type="entry name" value="SH3 Domains"/>
    <property type="match status" value="1"/>
</dbReference>
<proteinExistence type="predicted"/>
<name>A0A1G6BMG1_9HYPH</name>
<gene>
    <name evidence="3" type="ORF">SAMN02982931_01631</name>
</gene>
<evidence type="ECO:0000313" key="3">
    <source>
        <dbReference type="EMBL" id="SDB21836.1"/>
    </source>
</evidence>
<keyword evidence="1" id="KW-0732">Signal</keyword>
<organism evidence="3 4">
    <name type="scientific">Bauldia litoralis</name>
    <dbReference type="NCBI Taxonomy" id="665467"/>
    <lineage>
        <taxon>Bacteria</taxon>
        <taxon>Pseudomonadati</taxon>
        <taxon>Pseudomonadota</taxon>
        <taxon>Alphaproteobacteria</taxon>
        <taxon>Hyphomicrobiales</taxon>
        <taxon>Kaistiaceae</taxon>
        <taxon>Bauldia</taxon>
    </lineage>
</organism>
<evidence type="ECO:0000256" key="1">
    <source>
        <dbReference type="SAM" id="SignalP"/>
    </source>
</evidence>
<dbReference type="InterPro" id="IPR009642">
    <property type="entry name" value="DUF1236"/>
</dbReference>
<protein>
    <submittedName>
        <fullName evidence="3">SH3 domain-containing protein</fullName>
    </submittedName>
</protein>
<keyword evidence="4" id="KW-1185">Reference proteome</keyword>
<dbReference type="Pfam" id="PF08239">
    <property type="entry name" value="SH3_3"/>
    <property type="match status" value="1"/>
</dbReference>
<feature type="signal peptide" evidence="1">
    <location>
        <begin position="1"/>
        <end position="23"/>
    </location>
</feature>
<dbReference type="STRING" id="665467.SAMN02982931_01631"/>
<evidence type="ECO:0000313" key="4">
    <source>
        <dbReference type="Proteomes" id="UP000199071"/>
    </source>
</evidence>
<dbReference type="RefSeq" id="WP_090875918.1">
    <property type="nucleotide sequence ID" value="NZ_FMXQ01000003.1"/>
</dbReference>
<dbReference type="Proteomes" id="UP000199071">
    <property type="component" value="Unassembled WGS sequence"/>
</dbReference>
<reference evidence="3 4" key="1">
    <citation type="submission" date="2016-10" db="EMBL/GenBank/DDBJ databases">
        <authorList>
            <person name="de Groot N.N."/>
        </authorList>
    </citation>
    <scope>NUCLEOTIDE SEQUENCE [LARGE SCALE GENOMIC DNA]</scope>
    <source>
        <strain evidence="3 4">ATCC 35022</strain>
    </source>
</reference>
<dbReference type="EMBL" id="FMXQ01000003">
    <property type="protein sequence ID" value="SDB21836.1"/>
    <property type="molecule type" value="Genomic_DNA"/>
</dbReference>
<feature type="chain" id="PRO_5011454836" evidence="1">
    <location>
        <begin position="24"/>
        <end position="201"/>
    </location>
</feature>
<sequence>MRHSLKLAAGTALAVLIAGPAFAISGYSTAHLNLRAGPGTQYPVMGVMEYNVRSEITGCLADYSWCSVDIAGLSGWASAQYLVIDEGGQIIQVDTAGASTGIPVVMAEGVAEVVAGPTVGVVVGPNGNVAAIVPEPAVIQYISATPVPAIAVQGEIVVGAVLPAEVQLYEVPNSAYGYTVVNGIPVLVDISARTIVYIHRA</sequence>
<accession>A0A1G6BMG1</accession>